<proteinExistence type="inferred from homology"/>
<dbReference type="InterPro" id="IPR037239">
    <property type="entry name" value="OSBP_sf"/>
</dbReference>
<dbReference type="Pfam" id="PF01237">
    <property type="entry name" value="Oxysterol_BP"/>
    <property type="match status" value="1"/>
</dbReference>
<gene>
    <name evidence="4" type="ORF">PHLGIDRAFT_121031</name>
</gene>
<protein>
    <recommendedName>
        <fullName evidence="6">Oxysterol-binding protein</fullName>
    </recommendedName>
</protein>
<dbReference type="Gene3D" id="2.40.160.120">
    <property type="match status" value="1"/>
</dbReference>
<organism evidence="4 5">
    <name type="scientific">Phlebiopsis gigantea (strain 11061_1 CR5-6)</name>
    <name type="common">White-rot fungus</name>
    <name type="synonym">Peniophora gigantea</name>
    <dbReference type="NCBI Taxonomy" id="745531"/>
    <lineage>
        <taxon>Eukaryota</taxon>
        <taxon>Fungi</taxon>
        <taxon>Dikarya</taxon>
        <taxon>Basidiomycota</taxon>
        <taxon>Agaricomycotina</taxon>
        <taxon>Agaricomycetes</taxon>
        <taxon>Polyporales</taxon>
        <taxon>Phanerochaetaceae</taxon>
        <taxon>Phlebiopsis</taxon>
    </lineage>
</organism>
<feature type="region of interest" description="Disordered" evidence="3">
    <location>
        <begin position="340"/>
        <end position="368"/>
    </location>
</feature>
<dbReference type="PROSITE" id="PS01013">
    <property type="entry name" value="OSBP"/>
    <property type="match status" value="1"/>
</dbReference>
<dbReference type="AlphaFoldDB" id="A0A0C3RTK0"/>
<dbReference type="PANTHER" id="PTHR10972">
    <property type="entry name" value="OXYSTEROL-BINDING PROTEIN-RELATED"/>
    <property type="match status" value="1"/>
</dbReference>
<dbReference type="InterPro" id="IPR018494">
    <property type="entry name" value="Oxysterol-bd_CS"/>
</dbReference>
<evidence type="ECO:0000256" key="1">
    <source>
        <dbReference type="ARBA" id="ARBA00008842"/>
    </source>
</evidence>
<dbReference type="InterPro" id="IPR000648">
    <property type="entry name" value="Oxysterol-bd"/>
</dbReference>
<evidence type="ECO:0000256" key="2">
    <source>
        <dbReference type="RuleBase" id="RU003844"/>
    </source>
</evidence>
<reference evidence="4 5" key="1">
    <citation type="journal article" date="2014" name="PLoS Genet.">
        <title>Analysis of the Phlebiopsis gigantea genome, transcriptome and secretome provides insight into its pioneer colonization strategies of wood.</title>
        <authorList>
            <person name="Hori C."/>
            <person name="Ishida T."/>
            <person name="Igarashi K."/>
            <person name="Samejima M."/>
            <person name="Suzuki H."/>
            <person name="Master E."/>
            <person name="Ferreira P."/>
            <person name="Ruiz-Duenas F.J."/>
            <person name="Held B."/>
            <person name="Canessa P."/>
            <person name="Larrondo L.F."/>
            <person name="Schmoll M."/>
            <person name="Druzhinina I.S."/>
            <person name="Kubicek C.P."/>
            <person name="Gaskell J.A."/>
            <person name="Kersten P."/>
            <person name="St John F."/>
            <person name="Glasner J."/>
            <person name="Sabat G."/>
            <person name="Splinter BonDurant S."/>
            <person name="Syed K."/>
            <person name="Yadav J."/>
            <person name="Mgbeahuruike A.C."/>
            <person name="Kovalchuk A."/>
            <person name="Asiegbu F.O."/>
            <person name="Lackner G."/>
            <person name="Hoffmeister D."/>
            <person name="Rencoret J."/>
            <person name="Gutierrez A."/>
            <person name="Sun H."/>
            <person name="Lindquist E."/>
            <person name="Barry K."/>
            <person name="Riley R."/>
            <person name="Grigoriev I.V."/>
            <person name="Henrissat B."/>
            <person name="Kues U."/>
            <person name="Berka R.M."/>
            <person name="Martinez A.T."/>
            <person name="Covert S.F."/>
            <person name="Blanchette R.A."/>
            <person name="Cullen D."/>
        </authorList>
    </citation>
    <scope>NUCLEOTIDE SEQUENCE [LARGE SCALE GENOMIC DNA]</scope>
    <source>
        <strain evidence="4 5">11061_1 CR5-6</strain>
    </source>
</reference>
<dbReference type="GO" id="GO:0016020">
    <property type="term" value="C:membrane"/>
    <property type="evidence" value="ECO:0007669"/>
    <property type="project" value="TreeGrafter"/>
</dbReference>
<dbReference type="Gene3D" id="3.30.70.3490">
    <property type="match status" value="1"/>
</dbReference>
<evidence type="ECO:0000256" key="3">
    <source>
        <dbReference type="SAM" id="MobiDB-lite"/>
    </source>
</evidence>
<feature type="compositionally biased region" description="Polar residues" evidence="3">
    <location>
        <begin position="1"/>
        <end position="12"/>
    </location>
</feature>
<feature type="compositionally biased region" description="Acidic residues" evidence="3">
    <location>
        <begin position="28"/>
        <end position="40"/>
    </location>
</feature>
<evidence type="ECO:0000313" key="5">
    <source>
        <dbReference type="Proteomes" id="UP000053257"/>
    </source>
</evidence>
<dbReference type="HOGENOM" id="CLU_012334_1_0_1"/>
<dbReference type="GO" id="GO:0032934">
    <property type="term" value="F:sterol binding"/>
    <property type="evidence" value="ECO:0007669"/>
    <property type="project" value="TreeGrafter"/>
</dbReference>
<dbReference type="EMBL" id="KN840588">
    <property type="protein sequence ID" value="KIP04051.1"/>
    <property type="molecule type" value="Genomic_DNA"/>
</dbReference>
<name>A0A0C3RTK0_PHLG1</name>
<dbReference type="FunFam" id="1.10.287.2720:FF:000001">
    <property type="entry name" value="Oxysterol-binding OBPalpha"/>
    <property type="match status" value="1"/>
</dbReference>
<evidence type="ECO:0008006" key="6">
    <source>
        <dbReference type="Google" id="ProtNLM"/>
    </source>
</evidence>
<sequence length="407" mass="46135">MMGLFSQATSKIQRPRGASSLEDKMPEDTDPDDTSILDEQEGSVISSMISQLRVGMDLHKVTFPTFVLEPRSMLERITDFMSHPDLIFGAESCDDPEERFLRVLQYYLAGWHIKPKGVKKPYNPVLGEFFRCRYDYPDGSKGFYIAEQVSHHPPVSAFYYISPANKLAILGELRPKSKFLGNSVSTVMEGENRILLMGRPDDGEYVISMPNMYARGILWGKMVLELGDTCTARNDRLGLLADLQFKTKGYFSGTYNAIAGKVRRTTNNTDLGEISGKWSSVMEYKPVKGNKRTLFDVAKDGQKIAPKWVAPEEEQEPNESRRLWSKLTAAIVAKDMDRATEAKSAVEESQREQRRIREENAESHVSRFFQQTKEGRWIPKFIVPSDPVAAENAVQEWIWSPLSQPTA</sequence>
<dbReference type="GO" id="GO:0005829">
    <property type="term" value="C:cytosol"/>
    <property type="evidence" value="ECO:0007669"/>
    <property type="project" value="TreeGrafter"/>
</dbReference>
<dbReference type="PANTHER" id="PTHR10972:SF102">
    <property type="entry name" value="OXYSTEROL-BINDING PROTEIN"/>
    <property type="match status" value="1"/>
</dbReference>
<feature type="compositionally biased region" description="Basic and acidic residues" evidence="3">
    <location>
        <begin position="340"/>
        <end position="365"/>
    </location>
</feature>
<feature type="region of interest" description="Disordered" evidence="3">
    <location>
        <begin position="1"/>
        <end position="40"/>
    </location>
</feature>
<dbReference type="STRING" id="745531.A0A0C3RTK0"/>
<keyword evidence="5" id="KW-1185">Reference proteome</keyword>
<dbReference type="GO" id="GO:0032541">
    <property type="term" value="C:cortical endoplasmic reticulum"/>
    <property type="evidence" value="ECO:0007669"/>
    <property type="project" value="TreeGrafter"/>
</dbReference>
<dbReference type="OrthoDB" id="14833at2759"/>
<dbReference type="Proteomes" id="UP000053257">
    <property type="component" value="Unassembled WGS sequence"/>
</dbReference>
<accession>A0A0C3RTK0</accession>
<evidence type="ECO:0000313" key="4">
    <source>
        <dbReference type="EMBL" id="KIP04051.1"/>
    </source>
</evidence>
<dbReference type="SUPFAM" id="SSF144000">
    <property type="entry name" value="Oxysterol-binding protein-like"/>
    <property type="match status" value="1"/>
</dbReference>
<comment type="similarity">
    <text evidence="1 2">Belongs to the OSBP family.</text>
</comment>
<dbReference type="Gene3D" id="1.10.287.2720">
    <property type="match status" value="1"/>
</dbReference>